<gene>
    <name evidence="2" type="ORF">G1H19_09965</name>
</gene>
<comment type="caution">
    <text evidence="2">The sequence shown here is derived from an EMBL/GenBank/DDBJ whole genome shotgun (WGS) entry which is preliminary data.</text>
</comment>
<evidence type="ECO:0000313" key="3">
    <source>
        <dbReference type="Proteomes" id="UP000470470"/>
    </source>
</evidence>
<organism evidence="2 3">
    <name type="scientific">Goekera deserti</name>
    <dbReference type="NCBI Taxonomy" id="2497753"/>
    <lineage>
        <taxon>Bacteria</taxon>
        <taxon>Bacillati</taxon>
        <taxon>Actinomycetota</taxon>
        <taxon>Actinomycetes</taxon>
        <taxon>Geodermatophilales</taxon>
        <taxon>Geodermatophilaceae</taxon>
        <taxon>Goekera</taxon>
    </lineage>
</organism>
<feature type="region of interest" description="Disordered" evidence="1">
    <location>
        <begin position="644"/>
        <end position="669"/>
    </location>
</feature>
<protein>
    <submittedName>
        <fullName evidence="2">Uncharacterized protein</fullName>
    </submittedName>
</protein>
<keyword evidence="3" id="KW-1185">Reference proteome</keyword>
<dbReference type="Proteomes" id="UP000470470">
    <property type="component" value="Unassembled WGS sequence"/>
</dbReference>
<name>A0A7K3WCX4_9ACTN</name>
<evidence type="ECO:0000256" key="1">
    <source>
        <dbReference type="SAM" id="MobiDB-lite"/>
    </source>
</evidence>
<evidence type="ECO:0000313" key="2">
    <source>
        <dbReference type="EMBL" id="NEL54325.1"/>
    </source>
</evidence>
<proteinExistence type="predicted"/>
<dbReference type="RefSeq" id="WP_152727637.1">
    <property type="nucleotide sequence ID" value="NZ_JAABOZ010000001.1"/>
</dbReference>
<dbReference type="InterPro" id="IPR036514">
    <property type="entry name" value="SGNH_hydro_sf"/>
</dbReference>
<reference evidence="2 3" key="1">
    <citation type="submission" date="2020-02" db="EMBL/GenBank/DDBJ databases">
        <title>The whole genome sequence of CPCC 205119.</title>
        <authorList>
            <person name="Jiang Z."/>
        </authorList>
    </citation>
    <scope>NUCLEOTIDE SEQUENCE [LARGE SCALE GENOMIC DNA]</scope>
    <source>
        <strain evidence="2 3">CPCC 205119</strain>
    </source>
</reference>
<dbReference type="EMBL" id="JAAGWK010000011">
    <property type="protein sequence ID" value="NEL54325.1"/>
    <property type="molecule type" value="Genomic_DNA"/>
</dbReference>
<accession>A0A7K3WCX4</accession>
<dbReference type="Gene3D" id="3.40.50.1110">
    <property type="entry name" value="SGNH hydrolase"/>
    <property type="match status" value="1"/>
</dbReference>
<dbReference type="AlphaFoldDB" id="A0A7K3WCX4"/>
<sequence length="669" mass="70241">MGAARSTSPALPSPAVAAVGPWRLEETPDGVALRRDDALDVGLGSASPDWSPIDYVPPQGTARRVVLLGESTARGWPFEAALSPTAVLQRHLDEVGDYQCVDLAKVGANGEDLISAARCLPTLDPAVIVSFAGNNWMLSPPAGPDGAIDADPALAGHLADALRTGGYAGMRSAFIQAALQDAREYLDLLVLAQKATGASVVIAIPEYDLQGFAPPTDIETPVLAEASMQGWHELRRAAERALDEDRAGDVAALAGRMIDLDQGCSPVPGWLAGRAAMRLQDGPAARRALEQSRDAVVGLLVRSTPRVTVEVQDLLRSAADDHGFTCVDMRLVLADPDLPDLPDPACFLDFCHLTDVGIERATAALAGAVLGDGVQPTPGSGLPMEVQAFGHARGAAQLALQGQPAYVVREHLHAALRADPGIGGLLDDVRDLLAAPQPAWTHPAFARLAARPTFARFLPVLVGSSAEWPDLWLLRSSLEDVCGRGRTSGSPLLELDLLALAAPEGHLQANWAPARAHLASCCTVTTLPFEPAAPADLDVVVYLEVEYRTPHAAAGGSVGVCVDGAAVIELPVSRPWARHRMLLPVRRWSSGVHVLGFRWPVSQPDHGAAIEADASALDRRQFPTVFPVYGELYAARLTTVPAGGTEAQSADGADGCPGADTPPSTTVRA</sequence>
<dbReference type="SUPFAM" id="SSF52266">
    <property type="entry name" value="SGNH hydrolase"/>
    <property type="match status" value="1"/>
</dbReference>